<dbReference type="GO" id="GO:0005776">
    <property type="term" value="C:autophagosome"/>
    <property type="evidence" value="ECO:0007669"/>
    <property type="project" value="TreeGrafter"/>
</dbReference>
<dbReference type="OrthoDB" id="346907at2759"/>
<comment type="subcellular location">
    <subcellularLocation>
        <location evidence="1">Cytoplasm</location>
    </subcellularLocation>
</comment>
<feature type="compositionally biased region" description="Low complexity" evidence="16">
    <location>
        <begin position="390"/>
        <end position="400"/>
    </location>
</feature>
<dbReference type="SUPFAM" id="SSF116846">
    <property type="entry name" value="MIT domain"/>
    <property type="match status" value="1"/>
</dbReference>
<evidence type="ECO:0000313" key="20">
    <source>
        <dbReference type="WBParaSite" id="HDID_0000786101-mRNA-1"/>
    </source>
</evidence>
<evidence type="ECO:0000256" key="8">
    <source>
        <dbReference type="ARBA" id="ARBA00022741"/>
    </source>
</evidence>
<dbReference type="GO" id="GO:0000422">
    <property type="term" value="P:autophagy of mitochondrion"/>
    <property type="evidence" value="ECO:0007669"/>
    <property type="project" value="TreeGrafter"/>
</dbReference>
<dbReference type="InterPro" id="IPR008271">
    <property type="entry name" value="Ser/Thr_kinase_AS"/>
</dbReference>
<dbReference type="PROSITE" id="PS50011">
    <property type="entry name" value="PROTEIN_KINASE_DOM"/>
    <property type="match status" value="1"/>
</dbReference>
<dbReference type="Gene3D" id="3.30.200.20">
    <property type="entry name" value="Phosphorylase Kinase, domain 1"/>
    <property type="match status" value="1"/>
</dbReference>
<reference evidence="18 19" key="2">
    <citation type="submission" date="2018-11" db="EMBL/GenBank/DDBJ databases">
        <authorList>
            <consortium name="Pathogen Informatics"/>
        </authorList>
    </citation>
    <scope>NUCLEOTIDE SEQUENCE [LARGE SCALE GENOMIC DNA]</scope>
</reference>
<dbReference type="GO" id="GO:0061709">
    <property type="term" value="P:reticulophagy"/>
    <property type="evidence" value="ECO:0007669"/>
    <property type="project" value="TreeGrafter"/>
</dbReference>
<dbReference type="InterPro" id="IPR036181">
    <property type="entry name" value="MIT_dom_sf"/>
</dbReference>
<dbReference type="GO" id="GO:0034727">
    <property type="term" value="P:piecemeal microautophagy of the nucleus"/>
    <property type="evidence" value="ECO:0007669"/>
    <property type="project" value="TreeGrafter"/>
</dbReference>
<evidence type="ECO:0000256" key="11">
    <source>
        <dbReference type="ARBA" id="ARBA00023006"/>
    </source>
</evidence>
<dbReference type="InterPro" id="IPR000719">
    <property type="entry name" value="Prot_kinase_dom"/>
</dbReference>
<keyword evidence="9" id="KW-0418">Kinase</keyword>
<protein>
    <recommendedName>
        <fullName evidence="3">Serine/threonine-protein kinase ULK3</fullName>
        <ecNumber evidence="2">2.7.11.1</ecNumber>
    </recommendedName>
    <alternativeName>
        <fullName evidence="12">Unc-51-like kinase 3</fullName>
    </alternativeName>
</protein>
<feature type="compositionally biased region" description="Polar residues" evidence="16">
    <location>
        <begin position="401"/>
        <end position="419"/>
    </location>
</feature>
<feature type="binding site" evidence="15">
    <location>
        <position position="36"/>
    </location>
    <ligand>
        <name>ATP</name>
        <dbReference type="ChEBI" id="CHEBI:30616"/>
    </ligand>
</feature>
<dbReference type="Pfam" id="PF04212">
    <property type="entry name" value="MIT"/>
    <property type="match status" value="1"/>
</dbReference>
<keyword evidence="6" id="KW-0808">Transferase</keyword>
<dbReference type="InterPro" id="IPR017441">
    <property type="entry name" value="Protein_kinase_ATP_BS"/>
</dbReference>
<keyword evidence="7" id="KW-0677">Repeat</keyword>
<comment type="catalytic activity">
    <reaction evidence="13">
        <text>L-threonyl-[protein] + ATP = O-phospho-L-threonyl-[protein] + ADP + H(+)</text>
        <dbReference type="Rhea" id="RHEA:46608"/>
        <dbReference type="Rhea" id="RHEA-COMP:11060"/>
        <dbReference type="Rhea" id="RHEA-COMP:11605"/>
        <dbReference type="ChEBI" id="CHEBI:15378"/>
        <dbReference type="ChEBI" id="CHEBI:30013"/>
        <dbReference type="ChEBI" id="CHEBI:30616"/>
        <dbReference type="ChEBI" id="CHEBI:61977"/>
        <dbReference type="ChEBI" id="CHEBI:456216"/>
        <dbReference type="EC" id="2.7.11.1"/>
    </reaction>
</comment>
<evidence type="ECO:0000256" key="14">
    <source>
        <dbReference type="ARBA" id="ARBA00048679"/>
    </source>
</evidence>
<evidence type="ECO:0000256" key="12">
    <source>
        <dbReference type="ARBA" id="ARBA00032242"/>
    </source>
</evidence>
<dbReference type="Pfam" id="PF00069">
    <property type="entry name" value="Pkinase"/>
    <property type="match status" value="1"/>
</dbReference>
<evidence type="ECO:0000313" key="18">
    <source>
        <dbReference type="EMBL" id="VDL60177.1"/>
    </source>
</evidence>
<evidence type="ECO:0000256" key="9">
    <source>
        <dbReference type="ARBA" id="ARBA00022777"/>
    </source>
</evidence>
<evidence type="ECO:0000256" key="6">
    <source>
        <dbReference type="ARBA" id="ARBA00022679"/>
    </source>
</evidence>
<evidence type="ECO:0000256" key="10">
    <source>
        <dbReference type="ARBA" id="ARBA00022840"/>
    </source>
</evidence>
<comment type="catalytic activity">
    <reaction evidence="14">
        <text>L-seryl-[protein] + ATP = O-phospho-L-seryl-[protein] + ADP + H(+)</text>
        <dbReference type="Rhea" id="RHEA:17989"/>
        <dbReference type="Rhea" id="RHEA-COMP:9863"/>
        <dbReference type="Rhea" id="RHEA-COMP:11604"/>
        <dbReference type="ChEBI" id="CHEBI:15378"/>
        <dbReference type="ChEBI" id="CHEBI:29999"/>
        <dbReference type="ChEBI" id="CHEBI:30616"/>
        <dbReference type="ChEBI" id="CHEBI:83421"/>
        <dbReference type="ChEBI" id="CHEBI:456216"/>
        <dbReference type="EC" id="2.7.11.1"/>
    </reaction>
</comment>
<keyword evidence="8 15" id="KW-0547">Nucleotide-binding</keyword>
<feature type="domain" description="Protein kinase" evidence="17">
    <location>
        <begin position="7"/>
        <end position="262"/>
    </location>
</feature>
<evidence type="ECO:0000256" key="16">
    <source>
        <dbReference type="SAM" id="MobiDB-lite"/>
    </source>
</evidence>
<evidence type="ECO:0000256" key="2">
    <source>
        <dbReference type="ARBA" id="ARBA00012513"/>
    </source>
</evidence>
<dbReference type="Gene3D" id="1.10.510.10">
    <property type="entry name" value="Transferase(Phosphotransferase) domain 1"/>
    <property type="match status" value="1"/>
</dbReference>
<dbReference type="GO" id="GO:0004674">
    <property type="term" value="F:protein serine/threonine kinase activity"/>
    <property type="evidence" value="ECO:0007669"/>
    <property type="project" value="UniProtKB-KW"/>
</dbReference>
<organism evidence="20">
    <name type="scientific">Hymenolepis diminuta</name>
    <name type="common">Rat tapeworm</name>
    <dbReference type="NCBI Taxonomy" id="6216"/>
    <lineage>
        <taxon>Eukaryota</taxon>
        <taxon>Metazoa</taxon>
        <taxon>Spiralia</taxon>
        <taxon>Lophotrochozoa</taxon>
        <taxon>Platyhelminthes</taxon>
        <taxon>Cestoda</taxon>
        <taxon>Eucestoda</taxon>
        <taxon>Cyclophyllidea</taxon>
        <taxon>Hymenolepididae</taxon>
        <taxon>Hymenolepis</taxon>
    </lineage>
</organism>
<keyword evidence="10 15" id="KW-0067">ATP-binding</keyword>
<dbReference type="WBParaSite" id="HDID_0000786101-mRNA-1">
    <property type="protein sequence ID" value="HDID_0000786101-mRNA-1"/>
    <property type="gene ID" value="HDID_0000786101"/>
</dbReference>
<dbReference type="InterPro" id="IPR045269">
    <property type="entry name" value="Atg1-like"/>
</dbReference>
<reference evidence="20" key="1">
    <citation type="submission" date="2016-04" db="UniProtKB">
        <authorList>
            <consortium name="WormBaseParasite"/>
        </authorList>
    </citation>
    <scope>IDENTIFICATION</scope>
</reference>
<dbReference type="Gene3D" id="1.20.58.80">
    <property type="entry name" value="Phosphotransferase system, lactose/cellobiose-type IIA subunit"/>
    <property type="match status" value="1"/>
</dbReference>
<accession>A0A158QES6</accession>
<dbReference type="Proteomes" id="UP000274504">
    <property type="component" value="Unassembled WGS sequence"/>
</dbReference>
<dbReference type="PANTHER" id="PTHR24348">
    <property type="entry name" value="SERINE/THREONINE-PROTEIN KINASE UNC-51-RELATED"/>
    <property type="match status" value="1"/>
</dbReference>
<dbReference type="InterPro" id="IPR011009">
    <property type="entry name" value="Kinase-like_dom_sf"/>
</dbReference>
<feature type="compositionally biased region" description="Low complexity" evidence="16">
    <location>
        <begin position="452"/>
        <end position="463"/>
    </location>
</feature>
<dbReference type="SMART" id="SM00745">
    <property type="entry name" value="MIT"/>
    <property type="match status" value="1"/>
</dbReference>
<sequence length="682" mass="76548">MLNVFGYVFTDLLGRGTYGEVFKAINQKSRSIYAVKRISKKSLCKKAQDNLVEEIGILKKLHHRNIVSMMDFTWDSEYVYIFMEYLGGGDLSSFLKTEKRLSERTIRYFLQQLAFALHYLYERNIVHMDIKPQNILLTASTPPILKLADFGFAKSMRETVKMNEVRGSLLYLAPEIYKYGVYDKSCDLWSVGIILYQCLFGKTPFHCNSKEGVKAKLLEDTPISIPDRSTYSTDCIDLLSKLLKRRPSERINHDQFFIHPFIDLSHAPCPLSIYKAVKHITLGDELLEKGNVFDAYVNYKEGLTHLVFALQVESDPSRRKIMRSKLSHYIKVAEELSDRLNDSDLESQEYVTIMSDAVKFKTKGSSLPARPKRPPSPAEAALKGQDTRFSSSSSIPPSSSLTDTKSAETGTSVKSGQVLSRASNRGGGLLSNWFGCLSRSTVTPGEENGNTLSSPRLPSSSHLPHYDRPPSASSESASSLSATESVSQPPVKTAFEYAFDRIEALKSISAAGSPQLLKLAENLQHYYFLLSNNQYKSAMQYIQHNFGDWIGVAKGVENAEISKSFRSELNEALTSAEKLKAALKVSEQMSSIPEEAQSYPADCDQFYTNMGSTGFFIADILKDTEQFEDEESNSSTSTEATSWSEKSKLLDFPLPAWIFCTRYSDRPSSGEYRLTTDYLISL</sequence>
<evidence type="ECO:0000313" key="19">
    <source>
        <dbReference type="Proteomes" id="UP000274504"/>
    </source>
</evidence>
<keyword evidence="11" id="KW-0072">Autophagy</keyword>
<dbReference type="AlphaFoldDB" id="A0A158QES6"/>
<feature type="region of interest" description="Disordered" evidence="16">
    <location>
        <begin position="444"/>
        <end position="485"/>
    </location>
</feature>
<evidence type="ECO:0000256" key="4">
    <source>
        <dbReference type="ARBA" id="ARBA00022490"/>
    </source>
</evidence>
<evidence type="ECO:0000256" key="1">
    <source>
        <dbReference type="ARBA" id="ARBA00004496"/>
    </source>
</evidence>
<dbReference type="GO" id="GO:0005829">
    <property type="term" value="C:cytosol"/>
    <property type="evidence" value="ECO:0007669"/>
    <property type="project" value="TreeGrafter"/>
</dbReference>
<name>A0A158QES6_HYMDI</name>
<evidence type="ECO:0000256" key="7">
    <source>
        <dbReference type="ARBA" id="ARBA00022737"/>
    </source>
</evidence>
<evidence type="ECO:0000256" key="5">
    <source>
        <dbReference type="ARBA" id="ARBA00022527"/>
    </source>
</evidence>
<gene>
    <name evidence="18" type="ORF">HDID_LOCUS7859</name>
</gene>
<feature type="region of interest" description="Disordered" evidence="16">
    <location>
        <begin position="363"/>
        <end position="419"/>
    </location>
</feature>
<dbReference type="STRING" id="6216.A0A158QES6"/>
<keyword evidence="5" id="KW-0723">Serine/threonine-protein kinase</keyword>
<dbReference type="EC" id="2.7.11.1" evidence="2"/>
<evidence type="ECO:0000256" key="3">
    <source>
        <dbReference type="ARBA" id="ARBA00021644"/>
    </source>
</evidence>
<keyword evidence="4" id="KW-0963">Cytoplasm</keyword>
<evidence type="ECO:0000256" key="13">
    <source>
        <dbReference type="ARBA" id="ARBA00047899"/>
    </source>
</evidence>
<feature type="compositionally biased region" description="Low complexity" evidence="16">
    <location>
        <begin position="471"/>
        <end position="485"/>
    </location>
</feature>
<dbReference type="SMART" id="SM00220">
    <property type="entry name" value="S_TKc"/>
    <property type="match status" value="1"/>
</dbReference>
<dbReference type="GO" id="GO:0005524">
    <property type="term" value="F:ATP binding"/>
    <property type="evidence" value="ECO:0007669"/>
    <property type="project" value="UniProtKB-UniRule"/>
</dbReference>
<proteinExistence type="predicted"/>
<dbReference type="PANTHER" id="PTHR24348:SF65">
    <property type="entry name" value="SERINE_THREONINE-PROTEIN KINASE ULK3"/>
    <property type="match status" value="1"/>
</dbReference>
<evidence type="ECO:0000259" key="17">
    <source>
        <dbReference type="PROSITE" id="PS50011"/>
    </source>
</evidence>
<dbReference type="FunFam" id="3.30.200.20:FF:000042">
    <property type="entry name" value="Aurora kinase A"/>
    <property type="match status" value="1"/>
</dbReference>
<dbReference type="PROSITE" id="PS00107">
    <property type="entry name" value="PROTEIN_KINASE_ATP"/>
    <property type="match status" value="1"/>
</dbReference>
<dbReference type="InterPro" id="IPR007330">
    <property type="entry name" value="MIT_dom"/>
</dbReference>
<dbReference type="GO" id="GO:0010506">
    <property type="term" value="P:regulation of autophagy"/>
    <property type="evidence" value="ECO:0007669"/>
    <property type="project" value="InterPro"/>
</dbReference>
<dbReference type="EMBL" id="UYSG01010990">
    <property type="protein sequence ID" value="VDL60177.1"/>
    <property type="molecule type" value="Genomic_DNA"/>
</dbReference>
<dbReference type="SUPFAM" id="SSF56112">
    <property type="entry name" value="Protein kinase-like (PK-like)"/>
    <property type="match status" value="1"/>
</dbReference>
<dbReference type="GO" id="GO:0042594">
    <property type="term" value="P:response to starvation"/>
    <property type="evidence" value="ECO:0007669"/>
    <property type="project" value="TreeGrafter"/>
</dbReference>
<dbReference type="GO" id="GO:0000045">
    <property type="term" value="P:autophagosome assembly"/>
    <property type="evidence" value="ECO:0007669"/>
    <property type="project" value="TreeGrafter"/>
</dbReference>
<dbReference type="GO" id="GO:0034045">
    <property type="term" value="C:phagophore assembly site membrane"/>
    <property type="evidence" value="ECO:0007669"/>
    <property type="project" value="TreeGrafter"/>
</dbReference>
<dbReference type="PROSITE" id="PS00108">
    <property type="entry name" value="PROTEIN_KINASE_ST"/>
    <property type="match status" value="1"/>
</dbReference>
<evidence type="ECO:0000256" key="15">
    <source>
        <dbReference type="PROSITE-ProRule" id="PRU10141"/>
    </source>
</evidence>